<sequence length="391" mass="44071">MLEQQARDEQFWQDIAGRYDVEPGPINLENGYFGRMTREVMEDYRRNIDYVNRSNSVYVRRQFDTHDSGRIHAELALLLQVSAEEIAITRCASESLQSLIRNYNQLQPGDQVLICDLDYISVQSAMRWLAKSRGVEVIEISHVHPATYESLLNSYQQAFEQYPRLKLMALTYVTHRTGLVMPVQAIAGLAKEHGVDIILDGAHALGQLDFKLDELGVAFAGYNLQKWIGAPLSLGFIYVARERISAIDPDMGDTRYSPDNILSLVPYGTPNIPAWMTLPKVFEEHAAMGGSASKGARLNYLRDLWVKPSRELDHIEILTPDDPRLYCGITALRFTRQADQQKMVKRLLEDYNLFTVAREGAACGPCIRITPGFSTSAADMGLLVEALQKLV</sequence>
<proteinExistence type="predicted"/>
<evidence type="ECO:0000313" key="4">
    <source>
        <dbReference type="Proteomes" id="UP001063228"/>
    </source>
</evidence>
<dbReference type="Gene3D" id="3.90.1150.10">
    <property type="entry name" value="Aspartate Aminotransferase, domain 1"/>
    <property type="match status" value="1"/>
</dbReference>
<dbReference type="Gene3D" id="3.40.640.10">
    <property type="entry name" value="Type I PLP-dependent aspartate aminotransferase-like (Major domain)"/>
    <property type="match status" value="1"/>
</dbReference>
<dbReference type="InterPro" id="IPR015422">
    <property type="entry name" value="PyrdxlP-dep_Trfase_small"/>
</dbReference>
<organism evidence="3 4">
    <name type="scientific">Pseudomonas phytophila</name>
    <dbReference type="NCBI Taxonomy" id="2867264"/>
    <lineage>
        <taxon>Bacteria</taxon>
        <taxon>Pseudomonadati</taxon>
        <taxon>Pseudomonadota</taxon>
        <taxon>Gammaproteobacteria</taxon>
        <taxon>Pseudomonadales</taxon>
        <taxon>Pseudomonadaceae</taxon>
        <taxon>Pseudomonas</taxon>
    </lineage>
</organism>
<dbReference type="InterPro" id="IPR015421">
    <property type="entry name" value="PyrdxlP-dep_Trfase_major"/>
</dbReference>
<gene>
    <name evidence="3" type="ORF">K3169_07090</name>
</gene>
<keyword evidence="1" id="KW-0663">Pyridoxal phosphate</keyword>
<dbReference type="Pfam" id="PF00266">
    <property type="entry name" value="Aminotran_5"/>
    <property type="match status" value="1"/>
</dbReference>
<feature type="domain" description="Aminotransferase class V" evidence="2">
    <location>
        <begin position="50"/>
        <end position="366"/>
    </location>
</feature>
<dbReference type="Proteomes" id="UP001063228">
    <property type="component" value="Chromosome"/>
</dbReference>
<keyword evidence="3" id="KW-0032">Aminotransferase</keyword>
<evidence type="ECO:0000256" key="1">
    <source>
        <dbReference type="ARBA" id="ARBA00022898"/>
    </source>
</evidence>
<keyword evidence="4" id="KW-1185">Reference proteome</keyword>
<dbReference type="EMBL" id="CP081201">
    <property type="protein sequence ID" value="UXZ97645.1"/>
    <property type="molecule type" value="Genomic_DNA"/>
</dbReference>
<keyword evidence="3" id="KW-0808">Transferase</keyword>
<dbReference type="GO" id="GO:0008483">
    <property type="term" value="F:transaminase activity"/>
    <property type="evidence" value="ECO:0007669"/>
    <property type="project" value="UniProtKB-KW"/>
</dbReference>
<name>A0ABY6FI85_9PSED</name>
<dbReference type="PANTHER" id="PTHR43092">
    <property type="entry name" value="L-CYSTEINE DESULFHYDRASE"/>
    <property type="match status" value="1"/>
</dbReference>
<dbReference type="InterPro" id="IPR015424">
    <property type="entry name" value="PyrdxlP-dep_Trfase"/>
</dbReference>
<evidence type="ECO:0000259" key="2">
    <source>
        <dbReference type="Pfam" id="PF00266"/>
    </source>
</evidence>
<dbReference type="RefSeq" id="WP_263270767.1">
    <property type="nucleotide sequence ID" value="NZ_CP081201.1"/>
</dbReference>
<dbReference type="SUPFAM" id="SSF53383">
    <property type="entry name" value="PLP-dependent transferases"/>
    <property type="match status" value="1"/>
</dbReference>
<protein>
    <submittedName>
        <fullName evidence="3">Aminotransferase class V-fold PLP-dependent enzyme</fullName>
    </submittedName>
</protein>
<dbReference type="InterPro" id="IPR000192">
    <property type="entry name" value="Aminotrans_V_dom"/>
</dbReference>
<reference evidence="3" key="1">
    <citation type="submission" date="2021-08" db="EMBL/GenBank/DDBJ databases">
        <title>Complete genome sequence of Pseudomonas phytophila.</title>
        <authorList>
            <person name="Weir B.S."/>
            <person name="Templeton M.D."/>
            <person name="Arshed S."/>
            <person name="Andersen M.T."/>
            <person name="Jayaraman J."/>
        </authorList>
    </citation>
    <scope>NUCLEOTIDE SEQUENCE</scope>
    <source>
        <strain evidence="3">ICMP 23753</strain>
    </source>
</reference>
<evidence type="ECO:0000313" key="3">
    <source>
        <dbReference type="EMBL" id="UXZ97645.1"/>
    </source>
</evidence>
<dbReference type="PANTHER" id="PTHR43092:SF6">
    <property type="entry name" value="BLR1280 PROTEIN"/>
    <property type="match status" value="1"/>
</dbReference>
<accession>A0ABY6FI85</accession>